<dbReference type="AlphaFoldDB" id="A0A1T4VEW9"/>
<keyword evidence="3" id="KW-1185">Reference proteome</keyword>
<accession>A0A1T4VEW9</accession>
<feature type="transmembrane region" description="Helical" evidence="1">
    <location>
        <begin position="6"/>
        <end position="28"/>
    </location>
</feature>
<organism evidence="2 3">
    <name type="scientific">Desulfobaculum bizertense DSM 18034</name>
    <dbReference type="NCBI Taxonomy" id="1121442"/>
    <lineage>
        <taxon>Bacteria</taxon>
        <taxon>Pseudomonadati</taxon>
        <taxon>Thermodesulfobacteriota</taxon>
        <taxon>Desulfovibrionia</taxon>
        <taxon>Desulfovibrionales</taxon>
        <taxon>Desulfovibrionaceae</taxon>
        <taxon>Desulfobaculum</taxon>
    </lineage>
</organism>
<evidence type="ECO:0000256" key="1">
    <source>
        <dbReference type="SAM" id="Phobius"/>
    </source>
</evidence>
<proteinExistence type="predicted"/>
<evidence type="ECO:0000313" key="3">
    <source>
        <dbReference type="Proteomes" id="UP000189733"/>
    </source>
</evidence>
<dbReference type="Proteomes" id="UP000189733">
    <property type="component" value="Unassembled WGS sequence"/>
</dbReference>
<dbReference type="EMBL" id="FUYA01000001">
    <property type="protein sequence ID" value="SKA63519.1"/>
    <property type="molecule type" value="Genomic_DNA"/>
</dbReference>
<keyword evidence="1" id="KW-0812">Transmembrane</keyword>
<evidence type="ECO:0008006" key="4">
    <source>
        <dbReference type="Google" id="ProtNLM"/>
    </source>
</evidence>
<protein>
    <recommendedName>
        <fullName evidence="4">ABC transmembrane type-1 domain-containing protein</fullName>
    </recommendedName>
</protein>
<keyword evidence="1" id="KW-1133">Transmembrane helix</keyword>
<sequence length="71" mass="7844">MLNIAILLIAILCIFFILTMLVSFAFGISKLLLKILGCILLALFILFLFKILSPLIALLVSALVLLCVYKC</sequence>
<keyword evidence="1" id="KW-0472">Membrane</keyword>
<gene>
    <name evidence="2" type="ORF">SAMN02745702_00154</name>
</gene>
<name>A0A1T4VEW9_9BACT</name>
<feature type="transmembrane region" description="Helical" evidence="1">
    <location>
        <begin position="35"/>
        <end position="66"/>
    </location>
</feature>
<evidence type="ECO:0000313" key="2">
    <source>
        <dbReference type="EMBL" id="SKA63519.1"/>
    </source>
</evidence>
<reference evidence="2 3" key="1">
    <citation type="submission" date="2017-02" db="EMBL/GenBank/DDBJ databases">
        <authorList>
            <person name="Peterson S.W."/>
        </authorList>
    </citation>
    <scope>NUCLEOTIDE SEQUENCE [LARGE SCALE GENOMIC DNA]</scope>
    <source>
        <strain evidence="2 3">DSM 18034</strain>
    </source>
</reference>